<keyword evidence="1" id="KW-0472">Membrane</keyword>
<feature type="transmembrane region" description="Helical" evidence="1">
    <location>
        <begin position="12"/>
        <end position="32"/>
    </location>
</feature>
<reference evidence="2" key="1">
    <citation type="submission" date="2018-06" db="EMBL/GenBank/DDBJ databases">
        <authorList>
            <person name="Zhirakovskaya E."/>
        </authorList>
    </citation>
    <scope>NUCLEOTIDE SEQUENCE</scope>
</reference>
<sequence>MSKGSFLQSGQIISRFFILLLVAGITTSFTLLPVRAYAEDYYRSNSINAGVFLRIPFGPTKKNDDKVKYGLRLNMNREFNYRPQWNSDFRLDRRQTFNADIISLNFSEDGFKNIAFAGRQTFIYKNGMLYAADAENGEGGTSTFVWVLATVGVLSLATVAALAISFGKCGDGFGQDPCKN</sequence>
<organism evidence="2">
    <name type="scientific">hydrothermal vent metagenome</name>
    <dbReference type="NCBI Taxonomy" id="652676"/>
    <lineage>
        <taxon>unclassified sequences</taxon>
        <taxon>metagenomes</taxon>
        <taxon>ecological metagenomes</taxon>
    </lineage>
</organism>
<gene>
    <name evidence="2" type="ORF">MNBD_ALPHA02-66</name>
</gene>
<dbReference type="AlphaFoldDB" id="A0A3B0RSM7"/>
<keyword evidence="1" id="KW-0812">Transmembrane</keyword>
<evidence type="ECO:0000256" key="1">
    <source>
        <dbReference type="SAM" id="Phobius"/>
    </source>
</evidence>
<evidence type="ECO:0000313" key="2">
    <source>
        <dbReference type="EMBL" id="VAV94899.1"/>
    </source>
</evidence>
<accession>A0A3B0RSM7</accession>
<name>A0A3B0RSM7_9ZZZZ</name>
<protein>
    <submittedName>
        <fullName evidence="2">Uncharacterized protein</fullName>
    </submittedName>
</protein>
<feature type="transmembrane region" description="Helical" evidence="1">
    <location>
        <begin position="144"/>
        <end position="166"/>
    </location>
</feature>
<proteinExistence type="predicted"/>
<dbReference type="EMBL" id="UOED01000094">
    <property type="protein sequence ID" value="VAV94899.1"/>
    <property type="molecule type" value="Genomic_DNA"/>
</dbReference>
<keyword evidence="1" id="KW-1133">Transmembrane helix</keyword>